<accession>A0A4C1WKP1</accession>
<dbReference type="EMBL" id="BGZK01000593">
    <property type="protein sequence ID" value="GBP52008.1"/>
    <property type="molecule type" value="Genomic_DNA"/>
</dbReference>
<name>A0A4C1WKP1_EUMVA</name>
<evidence type="ECO:0000313" key="1">
    <source>
        <dbReference type="EMBL" id="GBP52008.1"/>
    </source>
</evidence>
<sequence length="81" mass="8358">MDSPNAAHSERVDNCGAGRRSVIEVIKPLVVFNDNPPAVRGAALAGSAFPCAIHLVCVGGAAAVTRSDGPYSLRTKQTEPV</sequence>
<keyword evidence="2" id="KW-1185">Reference proteome</keyword>
<reference evidence="1 2" key="1">
    <citation type="journal article" date="2019" name="Commun. Biol.">
        <title>The bagworm genome reveals a unique fibroin gene that provides high tensile strength.</title>
        <authorList>
            <person name="Kono N."/>
            <person name="Nakamura H."/>
            <person name="Ohtoshi R."/>
            <person name="Tomita M."/>
            <person name="Numata K."/>
            <person name="Arakawa K."/>
        </authorList>
    </citation>
    <scope>NUCLEOTIDE SEQUENCE [LARGE SCALE GENOMIC DNA]</scope>
</reference>
<organism evidence="1 2">
    <name type="scientific">Eumeta variegata</name>
    <name type="common">Bagworm moth</name>
    <name type="synonym">Eumeta japonica</name>
    <dbReference type="NCBI Taxonomy" id="151549"/>
    <lineage>
        <taxon>Eukaryota</taxon>
        <taxon>Metazoa</taxon>
        <taxon>Ecdysozoa</taxon>
        <taxon>Arthropoda</taxon>
        <taxon>Hexapoda</taxon>
        <taxon>Insecta</taxon>
        <taxon>Pterygota</taxon>
        <taxon>Neoptera</taxon>
        <taxon>Endopterygota</taxon>
        <taxon>Lepidoptera</taxon>
        <taxon>Glossata</taxon>
        <taxon>Ditrysia</taxon>
        <taxon>Tineoidea</taxon>
        <taxon>Psychidae</taxon>
        <taxon>Oiketicinae</taxon>
        <taxon>Eumeta</taxon>
    </lineage>
</organism>
<proteinExistence type="predicted"/>
<dbReference type="Proteomes" id="UP000299102">
    <property type="component" value="Unassembled WGS sequence"/>
</dbReference>
<comment type="caution">
    <text evidence="1">The sequence shown here is derived from an EMBL/GenBank/DDBJ whole genome shotgun (WGS) entry which is preliminary data.</text>
</comment>
<protein>
    <submittedName>
        <fullName evidence="1">Uncharacterized protein</fullName>
    </submittedName>
</protein>
<evidence type="ECO:0000313" key="2">
    <source>
        <dbReference type="Proteomes" id="UP000299102"/>
    </source>
</evidence>
<gene>
    <name evidence="1" type="ORF">EVAR_45857_1</name>
</gene>
<dbReference type="AlphaFoldDB" id="A0A4C1WKP1"/>